<reference evidence="1 2" key="1">
    <citation type="submission" date="2020-02" db="EMBL/GenBank/DDBJ databases">
        <authorList>
            <person name="Ferguson B K."/>
        </authorList>
    </citation>
    <scope>NUCLEOTIDE SEQUENCE [LARGE SCALE GENOMIC DNA]</scope>
</reference>
<dbReference type="AlphaFoldDB" id="A0A6H5I656"/>
<evidence type="ECO:0000313" key="2">
    <source>
        <dbReference type="Proteomes" id="UP000479190"/>
    </source>
</evidence>
<proteinExistence type="predicted"/>
<keyword evidence="2" id="KW-1185">Reference proteome</keyword>
<evidence type="ECO:0000313" key="1">
    <source>
        <dbReference type="EMBL" id="CAB0033412.1"/>
    </source>
</evidence>
<dbReference type="EMBL" id="CADCXV010000708">
    <property type="protein sequence ID" value="CAB0033412.1"/>
    <property type="molecule type" value="Genomic_DNA"/>
</dbReference>
<dbReference type="Proteomes" id="UP000479190">
    <property type="component" value="Unassembled WGS sequence"/>
</dbReference>
<accession>A0A6H5I656</accession>
<name>A0A6H5I656_9HYME</name>
<gene>
    <name evidence="1" type="ORF">TBRA_LOCUS5321</name>
</gene>
<organism evidence="1 2">
    <name type="scientific">Trichogramma brassicae</name>
    <dbReference type="NCBI Taxonomy" id="86971"/>
    <lineage>
        <taxon>Eukaryota</taxon>
        <taxon>Metazoa</taxon>
        <taxon>Ecdysozoa</taxon>
        <taxon>Arthropoda</taxon>
        <taxon>Hexapoda</taxon>
        <taxon>Insecta</taxon>
        <taxon>Pterygota</taxon>
        <taxon>Neoptera</taxon>
        <taxon>Endopterygota</taxon>
        <taxon>Hymenoptera</taxon>
        <taxon>Apocrita</taxon>
        <taxon>Proctotrupomorpha</taxon>
        <taxon>Chalcidoidea</taxon>
        <taxon>Trichogrammatidae</taxon>
        <taxon>Trichogramma</taxon>
    </lineage>
</organism>
<feature type="non-terminal residue" evidence="1">
    <location>
        <position position="1"/>
    </location>
</feature>
<protein>
    <submittedName>
        <fullName evidence="1">Uncharacterized protein</fullName>
    </submittedName>
</protein>
<sequence length="198" mass="22540">RARQFRHAHCRAAAAAAAAHAARPIHFIINYQLCTVNSPQGSGTIRVESNSLELETFGSIVANRDRELGRGYTRVSLCISHTCSLDHVNDSAIVSGRTRGYKREKRDPIRISELFICALSYISIHKREAERRPRGAILINNFTRARRGAPFFTTGNCRRHSRTLTQLLIRFNHCTIRINIYNKTRSLYSISVQLFKND</sequence>